<organism evidence="8 9">
    <name type="scientific">Pedobacter ginsengiterrae</name>
    <dbReference type="NCBI Taxonomy" id="871696"/>
    <lineage>
        <taxon>Bacteria</taxon>
        <taxon>Pseudomonadati</taxon>
        <taxon>Bacteroidota</taxon>
        <taxon>Sphingobacteriia</taxon>
        <taxon>Sphingobacteriales</taxon>
        <taxon>Sphingobacteriaceae</taxon>
        <taxon>Pedobacter</taxon>
    </lineage>
</organism>
<evidence type="ECO:0000313" key="9">
    <source>
        <dbReference type="Proteomes" id="UP001501081"/>
    </source>
</evidence>
<accession>A0ABP7P5U0</accession>
<dbReference type="CDD" id="cd06089">
    <property type="entry name" value="KOW_RPL26"/>
    <property type="match status" value="1"/>
</dbReference>
<evidence type="ECO:0000256" key="6">
    <source>
        <dbReference type="RuleBase" id="RU003477"/>
    </source>
</evidence>
<dbReference type="Proteomes" id="UP001501081">
    <property type="component" value="Unassembled WGS sequence"/>
</dbReference>
<feature type="domain" description="KOW" evidence="7">
    <location>
        <begin position="13"/>
        <end position="40"/>
    </location>
</feature>
<dbReference type="SMART" id="SM00739">
    <property type="entry name" value="KOW"/>
    <property type="match status" value="1"/>
</dbReference>
<dbReference type="RefSeq" id="WP_316764566.1">
    <property type="nucleotide sequence ID" value="NZ_BAABAK010000004.1"/>
</dbReference>
<keyword evidence="9" id="KW-1185">Reference proteome</keyword>
<dbReference type="Gene3D" id="2.30.30.30">
    <property type="match status" value="1"/>
</dbReference>
<comment type="function">
    <text evidence="5">One of two assembly initiator proteins, it binds directly to the 5'-end of the 23S rRNA, where it nucleates assembly of the 50S subunit.</text>
</comment>
<dbReference type="InterPro" id="IPR014722">
    <property type="entry name" value="Rib_uL2_dom2"/>
</dbReference>
<proteinExistence type="inferred from homology"/>
<evidence type="ECO:0000256" key="1">
    <source>
        <dbReference type="ARBA" id="ARBA00010618"/>
    </source>
</evidence>
<dbReference type="InterPro" id="IPR005824">
    <property type="entry name" value="KOW"/>
</dbReference>
<dbReference type="HAMAP" id="MF_01326_B">
    <property type="entry name" value="Ribosomal_uL24_B"/>
    <property type="match status" value="1"/>
</dbReference>
<evidence type="ECO:0000256" key="4">
    <source>
        <dbReference type="ARBA" id="ARBA00035206"/>
    </source>
</evidence>
<dbReference type="PROSITE" id="PS01108">
    <property type="entry name" value="RIBOSOMAL_L24"/>
    <property type="match status" value="1"/>
</dbReference>
<dbReference type="Pfam" id="PF00467">
    <property type="entry name" value="KOW"/>
    <property type="match status" value="1"/>
</dbReference>
<dbReference type="InterPro" id="IPR003256">
    <property type="entry name" value="Ribosomal_uL24"/>
</dbReference>
<gene>
    <name evidence="5 8" type="primary">rplX</name>
    <name evidence="8" type="ORF">GCM10022246_11830</name>
</gene>
<evidence type="ECO:0000256" key="3">
    <source>
        <dbReference type="ARBA" id="ARBA00023274"/>
    </source>
</evidence>
<dbReference type="InterPro" id="IPR057264">
    <property type="entry name" value="Ribosomal_uL24_C"/>
</dbReference>
<dbReference type="SUPFAM" id="SSF50104">
    <property type="entry name" value="Translation proteins SH3-like domain"/>
    <property type="match status" value="1"/>
</dbReference>
<evidence type="ECO:0000256" key="5">
    <source>
        <dbReference type="HAMAP-Rule" id="MF_01326"/>
    </source>
</evidence>
<comment type="caution">
    <text evidence="8">The sequence shown here is derived from an EMBL/GenBank/DDBJ whole genome shotgun (WGS) entry which is preliminary data.</text>
</comment>
<dbReference type="InterPro" id="IPR008991">
    <property type="entry name" value="Translation_prot_SH3-like_sf"/>
</dbReference>
<evidence type="ECO:0000313" key="8">
    <source>
        <dbReference type="EMBL" id="GAA3960103.1"/>
    </source>
</evidence>
<protein>
    <recommendedName>
        <fullName evidence="4 5">Large ribosomal subunit protein uL24</fullName>
    </recommendedName>
</protein>
<keyword evidence="5" id="KW-0699">rRNA-binding</keyword>
<keyword evidence="2 5" id="KW-0689">Ribosomal protein</keyword>
<reference evidence="9" key="1">
    <citation type="journal article" date="2019" name="Int. J. Syst. Evol. Microbiol.">
        <title>The Global Catalogue of Microorganisms (GCM) 10K type strain sequencing project: providing services to taxonomists for standard genome sequencing and annotation.</title>
        <authorList>
            <consortium name="The Broad Institute Genomics Platform"/>
            <consortium name="The Broad Institute Genome Sequencing Center for Infectious Disease"/>
            <person name="Wu L."/>
            <person name="Ma J."/>
        </authorList>
    </citation>
    <scope>NUCLEOTIDE SEQUENCE [LARGE SCALE GENOMIC DNA]</scope>
    <source>
        <strain evidence="9">JCM 17338</strain>
    </source>
</reference>
<dbReference type="Pfam" id="PF17136">
    <property type="entry name" value="ribosomal_L24"/>
    <property type="match status" value="1"/>
</dbReference>
<dbReference type="NCBIfam" id="TIGR01079">
    <property type="entry name" value="rplX_bact"/>
    <property type="match status" value="1"/>
</dbReference>
<evidence type="ECO:0000259" key="7">
    <source>
        <dbReference type="SMART" id="SM00739"/>
    </source>
</evidence>
<keyword evidence="5" id="KW-0694">RNA-binding</keyword>
<dbReference type="EMBL" id="BAABAK010000004">
    <property type="protein sequence ID" value="GAA3960103.1"/>
    <property type="molecule type" value="Genomic_DNA"/>
</dbReference>
<dbReference type="PANTHER" id="PTHR12903">
    <property type="entry name" value="MITOCHONDRIAL RIBOSOMAL PROTEIN L24"/>
    <property type="match status" value="1"/>
</dbReference>
<sequence length="114" mass="12068">MGKKLIIAPSKLKIRTGDLVKIIAGDSKGQQGKVLSVLTDKNRAIVEGVNLVSKHTKPNAANPNGGIIKKEAALHISNLMLVDPKSGKATRVGRKLNADGKLVRVAKISGEEIK</sequence>
<dbReference type="InterPro" id="IPR041988">
    <property type="entry name" value="Ribosomal_uL24_KOW"/>
</dbReference>
<comment type="subunit">
    <text evidence="5">Part of the 50S ribosomal subunit.</text>
</comment>
<dbReference type="GO" id="GO:0005840">
    <property type="term" value="C:ribosome"/>
    <property type="evidence" value="ECO:0007669"/>
    <property type="project" value="UniProtKB-KW"/>
</dbReference>
<keyword evidence="3 5" id="KW-0687">Ribonucleoprotein</keyword>
<name>A0ABP7P5U0_9SPHI</name>
<evidence type="ECO:0000256" key="2">
    <source>
        <dbReference type="ARBA" id="ARBA00022980"/>
    </source>
</evidence>
<comment type="similarity">
    <text evidence="1 5 6">Belongs to the universal ribosomal protein uL24 family.</text>
</comment>
<comment type="function">
    <text evidence="5">One of the proteins that surrounds the polypeptide exit tunnel on the outside of the subunit.</text>
</comment>
<dbReference type="InterPro" id="IPR005825">
    <property type="entry name" value="Ribosomal_uL24_CS"/>
</dbReference>